<name>A0ABX8USU6_9BURK</name>
<organism evidence="8 9">
    <name type="scientific">Paraburkholderia edwinii</name>
    <dbReference type="NCBI Taxonomy" id="2861782"/>
    <lineage>
        <taxon>Bacteria</taxon>
        <taxon>Pseudomonadati</taxon>
        <taxon>Pseudomonadota</taxon>
        <taxon>Betaproteobacteria</taxon>
        <taxon>Burkholderiales</taxon>
        <taxon>Burkholderiaceae</taxon>
        <taxon>Paraburkholderia</taxon>
    </lineage>
</organism>
<evidence type="ECO:0000256" key="3">
    <source>
        <dbReference type="ARBA" id="ARBA00022475"/>
    </source>
</evidence>
<dbReference type="Proteomes" id="UP000826462">
    <property type="component" value="Chromosome 2"/>
</dbReference>
<dbReference type="SUPFAM" id="SSF118215">
    <property type="entry name" value="Proton glutamate symport protein"/>
    <property type="match status" value="1"/>
</dbReference>
<feature type="transmembrane region" description="Helical" evidence="7">
    <location>
        <begin position="54"/>
        <end position="78"/>
    </location>
</feature>
<feature type="transmembrane region" description="Helical" evidence="7">
    <location>
        <begin position="200"/>
        <end position="219"/>
    </location>
</feature>
<comment type="subcellular location">
    <subcellularLocation>
        <location evidence="1">Cell membrane</location>
        <topology evidence="1">Multi-pass membrane protein</topology>
    </subcellularLocation>
</comment>
<evidence type="ECO:0000256" key="6">
    <source>
        <dbReference type="ARBA" id="ARBA00023136"/>
    </source>
</evidence>
<keyword evidence="4 7" id="KW-0812">Transmembrane</keyword>
<feature type="transmembrane region" description="Helical" evidence="7">
    <location>
        <begin position="158"/>
        <end position="175"/>
    </location>
</feature>
<protein>
    <submittedName>
        <fullName evidence="8">Dicarboxylate/amino acid:cation symporter</fullName>
    </submittedName>
</protein>
<feature type="transmembrane region" description="Helical" evidence="7">
    <location>
        <begin position="90"/>
        <end position="112"/>
    </location>
</feature>
<feature type="transmembrane region" description="Helical" evidence="7">
    <location>
        <begin position="315"/>
        <end position="332"/>
    </location>
</feature>
<dbReference type="Pfam" id="PF00375">
    <property type="entry name" value="SDF"/>
    <property type="match status" value="1"/>
</dbReference>
<evidence type="ECO:0000313" key="8">
    <source>
        <dbReference type="EMBL" id="QYD72104.1"/>
    </source>
</evidence>
<keyword evidence="2" id="KW-0813">Transport</keyword>
<feature type="transmembrane region" description="Helical" evidence="7">
    <location>
        <begin position="12"/>
        <end position="34"/>
    </location>
</feature>
<keyword evidence="6 7" id="KW-0472">Membrane</keyword>
<keyword evidence="5 7" id="KW-1133">Transmembrane helix</keyword>
<feature type="transmembrane region" description="Helical" evidence="7">
    <location>
        <begin position="231"/>
        <end position="254"/>
    </location>
</feature>
<evidence type="ECO:0000256" key="4">
    <source>
        <dbReference type="ARBA" id="ARBA00022692"/>
    </source>
</evidence>
<dbReference type="EMBL" id="CP080096">
    <property type="protein sequence ID" value="QYD72104.1"/>
    <property type="molecule type" value="Genomic_DNA"/>
</dbReference>
<dbReference type="PANTHER" id="PTHR42865">
    <property type="entry name" value="PROTON/GLUTAMATE-ASPARTATE SYMPORTER"/>
    <property type="match status" value="1"/>
</dbReference>
<proteinExistence type="predicted"/>
<feature type="transmembrane region" description="Helical" evidence="7">
    <location>
        <begin position="361"/>
        <end position="383"/>
    </location>
</feature>
<dbReference type="PRINTS" id="PR00173">
    <property type="entry name" value="EDTRNSPORT"/>
</dbReference>
<dbReference type="Gene3D" id="1.10.3860.10">
    <property type="entry name" value="Sodium:dicarboxylate symporter"/>
    <property type="match status" value="1"/>
</dbReference>
<dbReference type="InterPro" id="IPR036458">
    <property type="entry name" value="Na:dicarbo_symporter_sf"/>
</dbReference>
<dbReference type="InterPro" id="IPR001991">
    <property type="entry name" value="Na-dicarboxylate_symporter"/>
</dbReference>
<evidence type="ECO:0000256" key="2">
    <source>
        <dbReference type="ARBA" id="ARBA00022448"/>
    </source>
</evidence>
<gene>
    <name evidence="8" type="ORF">KZJ38_34725</name>
</gene>
<keyword evidence="9" id="KW-1185">Reference proteome</keyword>
<evidence type="ECO:0000256" key="7">
    <source>
        <dbReference type="SAM" id="Phobius"/>
    </source>
</evidence>
<keyword evidence="3" id="KW-1003">Cell membrane</keyword>
<evidence type="ECO:0000256" key="5">
    <source>
        <dbReference type="ARBA" id="ARBA00022989"/>
    </source>
</evidence>
<evidence type="ECO:0000313" key="9">
    <source>
        <dbReference type="Proteomes" id="UP000826462"/>
    </source>
</evidence>
<accession>A0ABX8USU6</accession>
<reference evidence="8 9" key="1">
    <citation type="submission" date="2021-07" db="EMBL/GenBank/DDBJ databases">
        <title>Paraburkholderia edwinii protects Aspergillus sp. from phenazines by acting as a toxin sponge.</title>
        <authorList>
            <person name="Dahlstrom K.M."/>
            <person name="Newman D.K."/>
        </authorList>
    </citation>
    <scope>NUCLEOTIDE SEQUENCE [LARGE SCALE GENOMIC DNA]</scope>
    <source>
        <strain evidence="8 9">Pe01</strain>
    </source>
</reference>
<evidence type="ECO:0000256" key="1">
    <source>
        <dbReference type="ARBA" id="ARBA00004651"/>
    </source>
</evidence>
<sequence>MRGRQSVKQNRLGLVIVIGMLLGVAAGYVCHQSADSPAAAKEMASNFSLITDIFLRLIKMVIAPLVFSGIISGLAAIGDPKVVGRAGLKALGWFVCASFTSLLIGMVLANAFDLGHAMSLHVPAAGAAGVSTAAFNLHNFITHIVPSSIIEAMANNEILPILVFSVFFGIAMGSMKDRLPPALLSSIEGLFSIMLRITGYVMWFAPLGVFGAVAAVITVQGLGMLVTYGKFIGAVYFSMMVLWCVLLAAGYGVLGKPVFALMKLIREPMIIAFCTASSEAAYPKTIEQLTRFGVKPRISNFVLPLAYSFNLDGSMMYQAFAALFIAQAYNIHLSFGQQFWMLLVMMLTSKGVAGVPRAAIVVIAATLPLFGLPVEGVVLLLAIDQFIDMGRTTTNVVGNSIASAVIAKWENGLAPWSGTAYPLSEAIPSMHDDMAGAHASTVPHPAPH</sequence>
<dbReference type="PANTHER" id="PTHR42865:SF7">
    <property type="entry name" value="PROTON_GLUTAMATE-ASPARTATE SYMPORTER"/>
    <property type="match status" value="1"/>
</dbReference>